<dbReference type="AlphaFoldDB" id="A0A2U3L9K4"/>
<dbReference type="Gene3D" id="3.40.50.300">
    <property type="entry name" value="P-loop containing nucleotide triphosphate hydrolases"/>
    <property type="match status" value="1"/>
</dbReference>
<evidence type="ECO:0000313" key="3">
    <source>
        <dbReference type="Proteomes" id="UP000238916"/>
    </source>
</evidence>
<gene>
    <name evidence="2" type="ORF">SBF1_4150004</name>
</gene>
<dbReference type="Proteomes" id="UP000238916">
    <property type="component" value="Unassembled WGS sequence"/>
</dbReference>
<protein>
    <recommendedName>
        <fullName evidence="1">Helicase HerA central domain-containing protein</fullName>
    </recommendedName>
</protein>
<evidence type="ECO:0000313" key="2">
    <source>
        <dbReference type="EMBL" id="SPF48556.1"/>
    </source>
</evidence>
<feature type="domain" description="Helicase HerA central" evidence="1">
    <location>
        <begin position="262"/>
        <end position="320"/>
    </location>
</feature>
<organism evidence="2 3">
    <name type="scientific">Candidatus Desulfosporosinus infrequens</name>
    <dbReference type="NCBI Taxonomy" id="2043169"/>
    <lineage>
        <taxon>Bacteria</taxon>
        <taxon>Bacillati</taxon>
        <taxon>Bacillota</taxon>
        <taxon>Clostridia</taxon>
        <taxon>Eubacteriales</taxon>
        <taxon>Desulfitobacteriaceae</taxon>
        <taxon>Desulfosporosinus</taxon>
    </lineage>
</organism>
<dbReference type="OrthoDB" id="9804380at2"/>
<dbReference type="PANTHER" id="PTHR30121">
    <property type="entry name" value="UNCHARACTERIZED PROTEIN YJGR-RELATED"/>
    <property type="match status" value="1"/>
</dbReference>
<proteinExistence type="predicted"/>
<dbReference type="InterPro" id="IPR051162">
    <property type="entry name" value="T4SS_component"/>
</dbReference>
<reference evidence="3" key="1">
    <citation type="submission" date="2018-02" db="EMBL/GenBank/DDBJ databases">
        <authorList>
            <person name="Hausmann B."/>
        </authorList>
    </citation>
    <scope>NUCLEOTIDE SEQUENCE [LARGE SCALE GENOMIC DNA]</scope>
    <source>
        <strain evidence="3">Peat soil MAG SbF1</strain>
    </source>
</reference>
<dbReference type="InterPro" id="IPR027417">
    <property type="entry name" value="P-loop_NTPase"/>
</dbReference>
<dbReference type="SUPFAM" id="SSF52540">
    <property type="entry name" value="P-loop containing nucleoside triphosphate hydrolases"/>
    <property type="match status" value="1"/>
</dbReference>
<dbReference type="PANTHER" id="PTHR30121:SF6">
    <property type="entry name" value="SLR6007 PROTEIN"/>
    <property type="match status" value="1"/>
</dbReference>
<dbReference type="Pfam" id="PF01935">
    <property type="entry name" value="DUF87"/>
    <property type="match status" value="1"/>
</dbReference>
<dbReference type="Gene3D" id="1.10.8.730">
    <property type="match status" value="1"/>
</dbReference>
<accession>A0A2U3L9K4</accession>
<sequence>MSWDFTKLVQKIPLPKEIQEHLFRLLPLPVNPYVTVKNGLESQMLREAAGSAKQLDETSSTMHLKLGTTERTVYTTTLLIKRYPKNINFGHFRNLASIPPTRYKIEIHPILKSMVSKANEHKLNRLNHEIQEAVNNHQIPDSEIVKAHESLSKMLNEVEYTDNLPFEIWVFITTWGNSVQGLKRNVKDIKNLLAEDKGKVNNLFFEQIEGFQAGLSLGLIPDVLYKDYPGRFVTSDPLSVLNPFVNGSISDGKGISFGNSTRNQSSIFLDIMKGQGGKNIALMGATGSGKSAAQKCLGQGFLEHGFRIIYFDMNGEYHAWCKRVGGAYLDQRSDTGTYIEPMMIYPQVSELDGNPVDTMIARVTRTIAILADTTQEYHLVPCDQAIAEVLKENGIDRDKPETWYVKSLRITDWYQALCDMHSPEAQDLRTRIHRYFEGSQRHLFGKSEPLNLDSQLIVIRLSNPEEEGEDPRASLVKMTLALDTVWASVKRDKFKGERFTAVFLDELQRSICNAEVVKFLNTVATSIRHQNGLVVTGTNKASVYLGDHAPAQSIWSNSYIKMIFWIEDTEIALLKESKAVPDPVVHAIQASYEKYTFMLKVADRHWEQARFHLSKMELELYSTKGLSAPIKSVV</sequence>
<name>A0A2U3L9K4_9FIRM</name>
<dbReference type="EMBL" id="OMOF01000352">
    <property type="protein sequence ID" value="SPF48556.1"/>
    <property type="molecule type" value="Genomic_DNA"/>
</dbReference>
<dbReference type="InterPro" id="IPR002789">
    <property type="entry name" value="HerA_central"/>
</dbReference>
<evidence type="ECO:0000259" key="1">
    <source>
        <dbReference type="Pfam" id="PF01935"/>
    </source>
</evidence>